<comment type="caution">
    <text evidence="10">The sequence shown here is derived from an EMBL/GenBank/DDBJ whole genome shotgun (WGS) entry which is preliminary data.</text>
</comment>
<dbReference type="Proteomes" id="UP000277007">
    <property type="component" value="Unassembled WGS sequence"/>
</dbReference>
<feature type="active site" description="Nucleophile" evidence="7">
    <location>
        <position position="360"/>
    </location>
</feature>
<feature type="active site" description="Proton donor/acceptor" evidence="7">
    <location>
        <position position="341"/>
    </location>
</feature>
<dbReference type="GO" id="GO:0009252">
    <property type="term" value="P:peptidoglycan biosynthetic process"/>
    <property type="evidence" value="ECO:0007669"/>
    <property type="project" value="UniProtKB-UniPathway"/>
</dbReference>
<dbReference type="Pfam" id="PF01471">
    <property type="entry name" value="PG_binding_1"/>
    <property type="match status" value="1"/>
</dbReference>
<comment type="similarity">
    <text evidence="2">Belongs to the YkuD family.</text>
</comment>
<dbReference type="PANTHER" id="PTHR41533">
    <property type="entry name" value="L,D-TRANSPEPTIDASE HI_1667-RELATED"/>
    <property type="match status" value="1"/>
</dbReference>
<dbReference type="EMBL" id="RXMA01000009">
    <property type="protein sequence ID" value="RTR20123.1"/>
    <property type="molecule type" value="Genomic_DNA"/>
</dbReference>
<dbReference type="InterPro" id="IPR036366">
    <property type="entry name" value="PGBDSf"/>
</dbReference>
<feature type="transmembrane region" description="Helical" evidence="8">
    <location>
        <begin position="12"/>
        <end position="33"/>
    </location>
</feature>
<dbReference type="OrthoDB" id="9778545at2"/>
<organism evidence="10 11">
    <name type="scientific">Azospirillum griseum</name>
    <dbReference type="NCBI Taxonomy" id="2496639"/>
    <lineage>
        <taxon>Bacteria</taxon>
        <taxon>Pseudomonadati</taxon>
        <taxon>Pseudomonadota</taxon>
        <taxon>Alphaproteobacteria</taxon>
        <taxon>Rhodospirillales</taxon>
        <taxon>Azospirillaceae</taxon>
        <taxon>Azospirillum</taxon>
    </lineage>
</organism>
<dbReference type="GO" id="GO:0016740">
    <property type="term" value="F:transferase activity"/>
    <property type="evidence" value="ECO:0007669"/>
    <property type="project" value="UniProtKB-KW"/>
</dbReference>
<feature type="domain" description="L,D-TPase catalytic" evidence="9">
    <location>
        <begin position="213"/>
        <end position="385"/>
    </location>
</feature>
<dbReference type="SUPFAM" id="SSF141523">
    <property type="entry name" value="L,D-transpeptidase catalytic domain-like"/>
    <property type="match status" value="1"/>
</dbReference>
<keyword evidence="5 7" id="KW-0573">Peptidoglycan synthesis</keyword>
<evidence type="ECO:0000256" key="8">
    <source>
        <dbReference type="SAM" id="Phobius"/>
    </source>
</evidence>
<evidence type="ECO:0000313" key="10">
    <source>
        <dbReference type="EMBL" id="RTR20123.1"/>
    </source>
</evidence>
<keyword evidence="4 7" id="KW-0133">Cell shape</keyword>
<dbReference type="UniPathway" id="UPA00219"/>
<comment type="pathway">
    <text evidence="1 7">Cell wall biogenesis; peptidoglycan biosynthesis.</text>
</comment>
<dbReference type="Gene3D" id="1.10.101.10">
    <property type="entry name" value="PGBD-like superfamily/PGBD"/>
    <property type="match status" value="1"/>
</dbReference>
<proteinExistence type="inferred from homology"/>
<dbReference type="CDD" id="cd16913">
    <property type="entry name" value="YkuD_like"/>
    <property type="match status" value="1"/>
</dbReference>
<protein>
    <submittedName>
        <fullName evidence="10">Murein L,D-transpeptidase</fullName>
    </submittedName>
</protein>
<dbReference type="InterPro" id="IPR052905">
    <property type="entry name" value="LD-transpeptidase_YkuD-like"/>
</dbReference>
<name>A0A431VGV6_9PROT</name>
<evidence type="ECO:0000313" key="11">
    <source>
        <dbReference type="Proteomes" id="UP000277007"/>
    </source>
</evidence>
<evidence type="ECO:0000256" key="6">
    <source>
        <dbReference type="ARBA" id="ARBA00023316"/>
    </source>
</evidence>
<dbReference type="RefSeq" id="WP_126615189.1">
    <property type="nucleotide sequence ID" value="NZ_JBHUCY010000033.1"/>
</dbReference>
<evidence type="ECO:0000256" key="3">
    <source>
        <dbReference type="ARBA" id="ARBA00022679"/>
    </source>
</evidence>
<dbReference type="InterPro" id="IPR036365">
    <property type="entry name" value="PGBD-like_sf"/>
</dbReference>
<dbReference type="GO" id="GO:0004180">
    <property type="term" value="F:carboxypeptidase activity"/>
    <property type="evidence" value="ECO:0007669"/>
    <property type="project" value="UniProtKB-ARBA"/>
</dbReference>
<evidence type="ECO:0000256" key="4">
    <source>
        <dbReference type="ARBA" id="ARBA00022960"/>
    </source>
</evidence>
<dbReference type="GO" id="GO:0008360">
    <property type="term" value="P:regulation of cell shape"/>
    <property type="evidence" value="ECO:0007669"/>
    <property type="project" value="UniProtKB-UniRule"/>
</dbReference>
<keyword evidence="11" id="KW-1185">Reference proteome</keyword>
<keyword evidence="8" id="KW-0472">Membrane</keyword>
<dbReference type="Gene3D" id="2.40.440.10">
    <property type="entry name" value="L,D-transpeptidase catalytic domain-like"/>
    <property type="match status" value="1"/>
</dbReference>
<keyword evidence="3" id="KW-0808">Transferase</keyword>
<dbReference type="InterPro" id="IPR002477">
    <property type="entry name" value="Peptidoglycan-bd-like"/>
</dbReference>
<dbReference type="SUPFAM" id="SSF47090">
    <property type="entry name" value="PGBD-like"/>
    <property type="match status" value="1"/>
</dbReference>
<reference evidence="10 11" key="1">
    <citation type="submission" date="2018-12" db="EMBL/GenBank/DDBJ databases">
        <authorList>
            <person name="Yang Y."/>
        </authorList>
    </citation>
    <scope>NUCLEOTIDE SEQUENCE [LARGE SCALE GENOMIC DNA]</scope>
    <source>
        <strain evidence="10 11">L-25-5w-1</strain>
    </source>
</reference>
<dbReference type="GO" id="GO:0071555">
    <property type="term" value="P:cell wall organization"/>
    <property type="evidence" value="ECO:0007669"/>
    <property type="project" value="UniProtKB-UniRule"/>
</dbReference>
<dbReference type="AlphaFoldDB" id="A0A431VGV6"/>
<evidence type="ECO:0000256" key="5">
    <source>
        <dbReference type="ARBA" id="ARBA00022984"/>
    </source>
</evidence>
<dbReference type="InterPro" id="IPR005490">
    <property type="entry name" value="LD_TPept_cat_dom"/>
</dbReference>
<keyword evidence="8" id="KW-1133">Transmembrane helix</keyword>
<dbReference type="Pfam" id="PF03734">
    <property type="entry name" value="YkuD"/>
    <property type="match status" value="1"/>
</dbReference>
<evidence type="ECO:0000256" key="7">
    <source>
        <dbReference type="PROSITE-ProRule" id="PRU01373"/>
    </source>
</evidence>
<sequence>MLNDHRLHIGRYAAAGLVGCLMGTLTVGSVALASSATRAASAPVPLVQSWATRLDERATELLSAPKVPATRIGYGAVVKRGDGGMIETAAPAVDVPAPATASATGEEASPYPAVEPAPPAVFRVRSPLADRVGRVATRLIELGHLAPDQWTDSFDETLENAVRAFQVVEGLQPDGKVGDVTRQAMDRSPQQAAAMMQRAAAAMRAQQASIPDTAVLVNLPGQSVTYIEQGRPVFTMRAVVGRPSRKTPLLQDKITSVTINPTWTVPPTVLTEDKLPVLRKKGTTGIKNAVVYLDGAEVATETVNWWAVDPGRVRIVQKPGDDNALGRFRFNLTNGDGIFLHGTNDPRLFSRDLRAASSGCVRLEDARLMANTLLTAAKLTPASVAQQLDTGETKTVRLPTAVPVRFVSWNASVDTDGVVRVHPDIYEDAPSAPAATPRPVTKPSVLPVPVAHGAPAVVPVSSPVSTSTVRALVPPPSATATAPTATGM</sequence>
<evidence type="ECO:0000256" key="2">
    <source>
        <dbReference type="ARBA" id="ARBA00005992"/>
    </source>
</evidence>
<gene>
    <name evidence="10" type="ORF">EJ903_11275</name>
</gene>
<keyword evidence="8" id="KW-0812">Transmembrane</keyword>
<evidence type="ECO:0000259" key="9">
    <source>
        <dbReference type="PROSITE" id="PS52029"/>
    </source>
</evidence>
<dbReference type="PROSITE" id="PS52029">
    <property type="entry name" value="LD_TPASE"/>
    <property type="match status" value="1"/>
</dbReference>
<keyword evidence="6 7" id="KW-0961">Cell wall biogenesis/degradation</keyword>
<evidence type="ECO:0000256" key="1">
    <source>
        <dbReference type="ARBA" id="ARBA00004752"/>
    </source>
</evidence>
<accession>A0A431VGV6</accession>
<dbReference type="PANTHER" id="PTHR41533:SF1">
    <property type="entry name" value="L,D-TRANSPEPTIDASE YCBB-RELATED"/>
    <property type="match status" value="1"/>
</dbReference>
<dbReference type="InterPro" id="IPR038063">
    <property type="entry name" value="Transpep_catalytic_dom"/>
</dbReference>